<dbReference type="Proteomes" id="UP001152799">
    <property type="component" value="Chromosome 1"/>
</dbReference>
<name>A0A9N9QJN1_9CUCU</name>
<evidence type="ECO:0000313" key="2">
    <source>
        <dbReference type="Proteomes" id="UP001152799"/>
    </source>
</evidence>
<organism evidence="1 2">
    <name type="scientific">Ceutorhynchus assimilis</name>
    <name type="common">cabbage seed weevil</name>
    <dbReference type="NCBI Taxonomy" id="467358"/>
    <lineage>
        <taxon>Eukaryota</taxon>
        <taxon>Metazoa</taxon>
        <taxon>Ecdysozoa</taxon>
        <taxon>Arthropoda</taxon>
        <taxon>Hexapoda</taxon>
        <taxon>Insecta</taxon>
        <taxon>Pterygota</taxon>
        <taxon>Neoptera</taxon>
        <taxon>Endopterygota</taxon>
        <taxon>Coleoptera</taxon>
        <taxon>Polyphaga</taxon>
        <taxon>Cucujiformia</taxon>
        <taxon>Curculionidae</taxon>
        <taxon>Ceutorhynchinae</taxon>
        <taxon>Ceutorhynchus</taxon>
    </lineage>
</organism>
<reference evidence="1" key="1">
    <citation type="submission" date="2022-01" db="EMBL/GenBank/DDBJ databases">
        <authorList>
            <person name="King R."/>
        </authorList>
    </citation>
    <scope>NUCLEOTIDE SEQUENCE</scope>
</reference>
<dbReference type="AlphaFoldDB" id="A0A9N9QJN1"/>
<accession>A0A9N9QJN1</accession>
<dbReference type="EMBL" id="OU892277">
    <property type="protein sequence ID" value="CAG9760371.1"/>
    <property type="molecule type" value="Genomic_DNA"/>
</dbReference>
<protein>
    <submittedName>
        <fullName evidence="1">Uncharacterized protein</fullName>
    </submittedName>
</protein>
<keyword evidence="2" id="KW-1185">Reference proteome</keyword>
<evidence type="ECO:0000313" key="1">
    <source>
        <dbReference type="EMBL" id="CAG9760371.1"/>
    </source>
</evidence>
<dbReference type="OrthoDB" id="6657680at2759"/>
<sequence length="95" mass="11156">MCDQLLKFLSGEKNIRECSAEELKELPIDFFLKYVDSSTLLHIWGLLPVEHRQEFELQIKLPCFIHYNRPDWRTHVDGPPSSQKTCTFCIKAFAN</sequence>
<proteinExistence type="predicted"/>
<gene>
    <name evidence="1" type="ORF">CEUTPL_LOCUS1103</name>
</gene>